<comment type="caution">
    <text evidence="2">The sequence shown here is derived from an EMBL/GenBank/DDBJ whole genome shotgun (WGS) entry which is preliminary data.</text>
</comment>
<sequence>NTNSQDMAFISSSKNSNNEDGNTVCVTTDSTAFPTGSVNVATISQDTASAFIASQGRKESYRQGSKAEEKSSKALMAIDGIRWDWSYMENEEDHALVADGKAPTEFALM</sequence>
<evidence type="ECO:0000313" key="2">
    <source>
        <dbReference type="EMBL" id="GFD45744.1"/>
    </source>
</evidence>
<dbReference type="EMBL" id="BKCJ011656819">
    <property type="protein sequence ID" value="GFD45744.1"/>
    <property type="molecule type" value="Genomic_DNA"/>
</dbReference>
<reference evidence="2" key="1">
    <citation type="journal article" date="2019" name="Sci. Rep.">
        <title>Draft genome of Tanacetum cinerariifolium, the natural source of mosquito coil.</title>
        <authorList>
            <person name="Yamashiro T."/>
            <person name="Shiraishi A."/>
            <person name="Satake H."/>
            <person name="Nakayama K."/>
        </authorList>
    </citation>
    <scope>NUCLEOTIDE SEQUENCE</scope>
</reference>
<gene>
    <name evidence="2" type="ORF">Tci_917713</name>
</gene>
<feature type="non-terminal residue" evidence="2">
    <location>
        <position position="1"/>
    </location>
</feature>
<dbReference type="AlphaFoldDB" id="A0A699WMP9"/>
<evidence type="ECO:0000256" key="1">
    <source>
        <dbReference type="SAM" id="MobiDB-lite"/>
    </source>
</evidence>
<proteinExistence type="predicted"/>
<name>A0A699WMP9_TANCI</name>
<feature type="non-terminal residue" evidence="2">
    <location>
        <position position="109"/>
    </location>
</feature>
<feature type="region of interest" description="Disordered" evidence="1">
    <location>
        <begin position="1"/>
        <end position="21"/>
    </location>
</feature>
<organism evidence="2">
    <name type="scientific">Tanacetum cinerariifolium</name>
    <name type="common">Dalmatian daisy</name>
    <name type="synonym">Chrysanthemum cinerariifolium</name>
    <dbReference type="NCBI Taxonomy" id="118510"/>
    <lineage>
        <taxon>Eukaryota</taxon>
        <taxon>Viridiplantae</taxon>
        <taxon>Streptophyta</taxon>
        <taxon>Embryophyta</taxon>
        <taxon>Tracheophyta</taxon>
        <taxon>Spermatophyta</taxon>
        <taxon>Magnoliopsida</taxon>
        <taxon>eudicotyledons</taxon>
        <taxon>Gunneridae</taxon>
        <taxon>Pentapetalae</taxon>
        <taxon>asterids</taxon>
        <taxon>campanulids</taxon>
        <taxon>Asterales</taxon>
        <taxon>Asteraceae</taxon>
        <taxon>Asteroideae</taxon>
        <taxon>Anthemideae</taxon>
        <taxon>Anthemidinae</taxon>
        <taxon>Tanacetum</taxon>
    </lineage>
</organism>
<protein>
    <submittedName>
        <fullName evidence="2">Uncharacterized protein</fullName>
    </submittedName>
</protein>
<accession>A0A699WMP9</accession>